<evidence type="ECO:0000256" key="2">
    <source>
        <dbReference type="ARBA" id="ARBA00022448"/>
    </source>
</evidence>
<keyword evidence="4 7" id="KW-0812">Transmembrane</keyword>
<feature type="transmembrane region" description="Helical" evidence="7">
    <location>
        <begin position="378"/>
        <end position="401"/>
    </location>
</feature>
<evidence type="ECO:0000259" key="8">
    <source>
        <dbReference type="PROSITE" id="PS50850"/>
    </source>
</evidence>
<evidence type="ECO:0000256" key="1">
    <source>
        <dbReference type="ARBA" id="ARBA00004651"/>
    </source>
</evidence>
<keyword evidence="6 7" id="KW-0472">Membrane</keyword>
<reference evidence="9 10" key="1">
    <citation type="submission" date="2019-07" db="EMBL/GenBank/DDBJ databases">
        <title>Full genome sequence of Humibacter sp. WJ7-1.</title>
        <authorList>
            <person name="Im W.-T."/>
        </authorList>
    </citation>
    <scope>NUCLEOTIDE SEQUENCE [LARGE SCALE GENOMIC DNA]</scope>
    <source>
        <strain evidence="9 10">WJ7-1</strain>
    </source>
</reference>
<accession>A0A5B8M445</accession>
<dbReference type="CDD" id="cd06173">
    <property type="entry name" value="MFS_MefA_like"/>
    <property type="match status" value="1"/>
</dbReference>
<dbReference type="PANTHER" id="PTHR23513:SF11">
    <property type="entry name" value="STAPHYLOFERRIN A TRANSPORTER"/>
    <property type="match status" value="1"/>
</dbReference>
<evidence type="ECO:0000256" key="4">
    <source>
        <dbReference type="ARBA" id="ARBA00022692"/>
    </source>
</evidence>
<evidence type="ECO:0000256" key="6">
    <source>
        <dbReference type="ARBA" id="ARBA00023136"/>
    </source>
</evidence>
<feature type="transmembrane region" description="Helical" evidence="7">
    <location>
        <begin position="231"/>
        <end position="249"/>
    </location>
</feature>
<feature type="transmembrane region" description="Helical" evidence="7">
    <location>
        <begin position="350"/>
        <end position="372"/>
    </location>
</feature>
<dbReference type="AlphaFoldDB" id="A0A5B8M445"/>
<dbReference type="KEGG" id="huw:FPZ11_08050"/>
<evidence type="ECO:0000256" key="3">
    <source>
        <dbReference type="ARBA" id="ARBA00022475"/>
    </source>
</evidence>
<feature type="transmembrane region" description="Helical" evidence="7">
    <location>
        <begin position="169"/>
        <end position="195"/>
    </location>
</feature>
<keyword evidence="10" id="KW-1185">Reference proteome</keyword>
<dbReference type="Pfam" id="PF05977">
    <property type="entry name" value="MFS_3"/>
    <property type="match status" value="1"/>
</dbReference>
<feature type="transmembrane region" description="Helical" evidence="7">
    <location>
        <begin position="317"/>
        <end position="338"/>
    </location>
</feature>
<feature type="transmembrane region" description="Helical" evidence="7">
    <location>
        <begin position="261"/>
        <end position="280"/>
    </location>
</feature>
<evidence type="ECO:0000256" key="7">
    <source>
        <dbReference type="SAM" id="Phobius"/>
    </source>
</evidence>
<dbReference type="PANTHER" id="PTHR23513">
    <property type="entry name" value="INTEGRAL MEMBRANE EFFLUX PROTEIN-RELATED"/>
    <property type="match status" value="1"/>
</dbReference>
<organism evidence="9 10">
    <name type="scientific">Humibacter ginsenosidimutans</name>
    <dbReference type="NCBI Taxonomy" id="2599293"/>
    <lineage>
        <taxon>Bacteria</taxon>
        <taxon>Bacillati</taxon>
        <taxon>Actinomycetota</taxon>
        <taxon>Actinomycetes</taxon>
        <taxon>Micrococcales</taxon>
        <taxon>Microbacteriaceae</taxon>
        <taxon>Humibacter</taxon>
    </lineage>
</organism>
<dbReference type="InterPro" id="IPR020846">
    <property type="entry name" value="MFS_dom"/>
</dbReference>
<gene>
    <name evidence="9" type="ORF">FPZ11_08050</name>
</gene>
<feature type="transmembrane region" description="Helical" evidence="7">
    <location>
        <begin position="85"/>
        <end position="106"/>
    </location>
</feature>
<dbReference type="EMBL" id="CP042305">
    <property type="protein sequence ID" value="QDZ14714.1"/>
    <property type="molecule type" value="Genomic_DNA"/>
</dbReference>
<feature type="transmembrane region" description="Helical" evidence="7">
    <location>
        <begin position="50"/>
        <end position="73"/>
    </location>
</feature>
<dbReference type="InterPro" id="IPR036259">
    <property type="entry name" value="MFS_trans_sf"/>
</dbReference>
<keyword evidence="3" id="KW-1003">Cell membrane</keyword>
<proteinExistence type="predicted"/>
<evidence type="ECO:0000313" key="9">
    <source>
        <dbReference type="EMBL" id="QDZ14714.1"/>
    </source>
</evidence>
<comment type="subcellular location">
    <subcellularLocation>
        <location evidence="1">Cell membrane</location>
        <topology evidence="1">Multi-pass membrane protein</topology>
    </subcellularLocation>
</comment>
<dbReference type="GO" id="GO:0005886">
    <property type="term" value="C:plasma membrane"/>
    <property type="evidence" value="ECO:0007669"/>
    <property type="project" value="UniProtKB-SubCell"/>
</dbReference>
<feature type="transmembrane region" description="Helical" evidence="7">
    <location>
        <begin position="12"/>
        <end position="30"/>
    </location>
</feature>
<name>A0A5B8M445_9MICO</name>
<dbReference type="SUPFAM" id="SSF103473">
    <property type="entry name" value="MFS general substrate transporter"/>
    <property type="match status" value="1"/>
</dbReference>
<dbReference type="OrthoDB" id="9775268at2"/>
<dbReference type="PROSITE" id="PS50850">
    <property type="entry name" value="MFS"/>
    <property type="match status" value="1"/>
</dbReference>
<evidence type="ECO:0000256" key="5">
    <source>
        <dbReference type="ARBA" id="ARBA00022989"/>
    </source>
</evidence>
<dbReference type="RefSeq" id="WP_146319866.1">
    <property type="nucleotide sequence ID" value="NZ_CP042305.1"/>
</dbReference>
<feature type="domain" description="Major facilitator superfamily (MFS) profile" evidence="8">
    <location>
        <begin position="1"/>
        <end position="404"/>
    </location>
</feature>
<keyword evidence="2" id="KW-0813">Transport</keyword>
<dbReference type="InterPro" id="IPR010290">
    <property type="entry name" value="TM_effector"/>
</dbReference>
<evidence type="ECO:0000313" key="10">
    <source>
        <dbReference type="Proteomes" id="UP000320216"/>
    </source>
</evidence>
<dbReference type="GO" id="GO:0022857">
    <property type="term" value="F:transmembrane transporter activity"/>
    <property type="evidence" value="ECO:0007669"/>
    <property type="project" value="InterPro"/>
</dbReference>
<dbReference type="Gene3D" id="1.20.1250.20">
    <property type="entry name" value="MFS general substrate transporter like domains"/>
    <property type="match status" value="1"/>
</dbReference>
<protein>
    <submittedName>
        <fullName evidence="9">MFS transporter</fullName>
    </submittedName>
</protein>
<feature type="transmembrane region" description="Helical" evidence="7">
    <location>
        <begin position="292"/>
        <end position="311"/>
    </location>
</feature>
<dbReference type="Proteomes" id="UP000320216">
    <property type="component" value="Chromosome"/>
</dbReference>
<keyword evidence="5 7" id="KW-1133">Transmembrane helix</keyword>
<sequence>MSATTSSARSAWAPLAGATFRMLWLVQLGSNIGTWMQSVGAQWYLVDAAAGSLLIALVQTASLAPSLVFAVPAGVIADLWDRRRLLISLSLLSAIVAAILTIVTVVGALTPWTLLAFTFALGSLSALTAPAWQAVQPELVPREQISAASGLSSITVNGARAIGPALAGVIVALAGPSAVFGLNALSFALAAVAVWRWRRAPQPGLDNRELFRDALRAGIRYVASAGLVRRILLRSALFGLPAAALWALLPLTAQRLQLDSSGYGLLLGALGVGAVAGVFLLPPARKKAPDNVILAVSAAVFALGTFAAAWLPLLAVIVLLVLSGAAWIGTLTVLNAALQLTLPQWVRSRGVAVYLLMFMGAQAIGSVLWGWVGDALTVPLSLTIAAVLLALVAISVIWLPLREGTGTIDRTIEFTWPTPTLVFDVAPTDGPVTVMIDYTVRAEDRSGFESAMRMVRLSRQRTGASHWRLYCDGDVADRYRESFVVPSWGEFRRQNTERLTGRDRETVAAAMRFVTGAPSEEHFLPPASSSARR</sequence>